<feature type="signal peptide" evidence="1">
    <location>
        <begin position="1"/>
        <end position="24"/>
    </location>
</feature>
<dbReference type="EMBL" id="WNCL01000001">
    <property type="protein sequence ID" value="MTU42069.1"/>
    <property type="molecule type" value="Genomic_DNA"/>
</dbReference>
<organism evidence="3 4">
    <name type="scientific">Parasutterella excrementihominis</name>
    <dbReference type="NCBI Taxonomy" id="487175"/>
    <lineage>
        <taxon>Bacteria</taxon>
        <taxon>Pseudomonadati</taxon>
        <taxon>Pseudomonadota</taxon>
        <taxon>Betaproteobacteria</taxon>
        <taxon>Burkholderiales</taxon>
        <taxon>Sutterellaceae</taxon>
        <taxon>Parasutterella</taxon>
    </lineage>
</organism>
<dbReference type="PROSITE" id="PS51782">
    <property type="entry name" value="LYSM"/>
    <property type="match status" value="4"/>
</dbReference>
<protein>
    <submittedName>
        <fullName evidence="3">LysM peptidoglycan-binding domain-containing protein</fullName>
    </submittedName>
</protein>
<proteinExistence type="predicted"/>
<dbReference type="SMART" id="SM00257">
    <property type="entry name" value="LysM"/>
    <property type="match status" value="4"/>
</dbReference>
<dbReference type="Proteomes" id="UP000462362">
    <property type="component" value="Unassembled WGS sequence"/>
</dbReference>
<feature type="domain" description="LysM" evidence="2">
    <location>
        <begin position="394"/>
        <end position="437"/>
    </location>
</feature>
<feature type="chain" id="PRO_5032859593" evidence="1">
    <location>
        <begin position="25"/>
        <end position="587"/>
    </location>
</feature>
<dbReference type="SUPFAM" id="SSF54106">
    <property type="entry name" value="LysM domain"/>
    <property type="match status" value="4"/>
</dbReference>
<reference evidence="3 4" key="1">
    <citation type="journal article" date="2019" name="Nat. Med.">
        <title>A library of human gut bacterial isolates paired with longitudinal multiomics data enables mechanistic microbiome research.</title>
        <authorList>
            <person name="Poyet M."/>
            <person name="Groussin M."/>
            <person name="Gibbons S.M."/>
            <person name="Avila-Pacheco J."/>
            <person name="Jiang X."/>
            <person name="Kearney S.M."/>
            <person name="Perrotta A.R."/>
            <person name="Berdy B."/>
            <person name="Zhao S."/>
            <person name="Lieberman T.D."/>
            <person name="Swanson P.K."/>
            <person name="Smith M."/>
            <person name="Roesemann S."/>
            <person name="Alexander J.E."/>
            <person name="Rich S.A."/>
            <person name="Livny J."/>
            <person name="Vlamakis H."/>
            <person name="Clish C."/>
            <person name="Bullock K."/>
            <person name="Deik A."/>
            <person name="Scott J."/>
            <person name="Pierce K.A."/>
            <person name="Xavier R.J."/>
            <person name="Alm E.J."/>
        </authorList>
    </citation>
    <scope>NUCLEOTIDE SEQUENCE [LARGE SCALE GENOMIC DNA]</scope>
    <source>
        <strain evidence="3 4">BIOML-A2</strain>
    </source>
</reference>
<dbReference type="SUPFAM" id="SSF53955">
    <property type="entry name" value="Lysozyme-like"/>
    <property type="match status" value="1"/>
</dbReference>
<dbReference type="Gene3D" id="1.10.530.10">
    <property type="match status" value="1"/>
</dbReference>
<sequence length="587" mass="65986">MFLKTSLRTLALSLALALPLSPYASEPPGEIEEIVTPGADDDEIYTVWTRVRDGFKIPNMENSVVDENLAKYSKRPDYLQRMANRSQKYLYHIIEEVTARGMPTEIALLPFVESAFVTNAKSRVKAAGLWQFMPATGKHYELDQTMWKDERYDVLQSTAAALTYLQRLHDEFDDWPLAFAAYNWGEGNVRRAIKRNQSLGLPTDYMSLKMPAETRNYYPKLQAIKNIVQNPNDYGIKLPTIYNEPFFVQIFKDQDIDVKRAAKLAGMSHEEFSTLNPSFNRPVIVASHNHSMLMPTDKLDQFIENLVAYRTSGKPLSSWTTYRVQPEDTVASIARKAHMTEAALREANQIPAGRRIKPGSLVLVSKSSGLGNAEDISSDTIDASFALAQDYRRVTYRVRRGDNMRSVARRLGVSPATIMKSNGLRSQRLRVGQTLRVNVPIVTRQTTTSRPTTTWSTPDTPVASTKFYVVRKGDTLYSIANRYGITASALRNANNISGNNISVGQRLTINASGTPTKRHVVLEEVPERVQKQVSKRPLAKKKTYKVRKGDTLFSIASSANMSVNQLKKLNGIRNNNLKVGQTLKLSQ</sequence>
<dbReference type="Gene3D" id="3.10.350.10">
    <property type="entry name" value="LysM domain"/>
    <property type="match status" value="4"/>
</dbReference>
<comment type="caution">
    <text evidence="3">The sequence shown here is derived from an EMBL/GenBank/DDBJ whole genome shotgun (WGS) entry which is preliminary data.</text>
</comment>
<dbReference type="RefSeq" id="WP_155177848.1">
    <property type="nucleotide sequence ID" value="NZ_WNCL01000001.1"/>
</dbReference>
<feature type="domain" description="LysM" evidence="2">
    <location>
        <begin position="542"/>
        <end position="585"/>
    </location>
</feature>
<evidence type="ECO:0000313" key="3">
    <source>
        <dbReference type="EMBL" id="MTU42069.1"/>
    </source>
</evidence>
<name>A0A844LB59_9BURK</name>
<dbReference type="InterPro" id="IPR023346">
    <property type="entry name" value="Lysozyme-like_dom_sf"/>
</dbReference>
<dbReference type="InterPro" id="IPR036779">
    <property type="entry name" value="LysM_dom_sf"/>
</dbReference>
<dbReference type="CDD" id="cd16894">
    <property type="entry name" value="MltD-like"/>
    <property type="match status" value="1"/>
</dbReference>
<keyword evidence="1" id="KW-0732">Signal</keyword>
<accession>A0A844LB59</accession>
<dbReference type="PANTHER" id="PTHR33734">
    <property type="entry name" value="LYSM DOMAIN-CONTAINING GPI-ANCHORED PROTEIN 2"/>
    <property type="match status" value="1"/>
</dbReference>
<dbReference type="PANTHER" id="PTHR33734:SF22">
    <property type="entry name" value="MEMBRANE-BOUND LYTIC MUREIN TRANSGLYCOSYLASE D"/>
    <property type="match status" value="1"/>
</dbReference>
<dbReference type="GO" id="GO:0008932">
    <property type="term" value="F:lytic endotransglycosylase activity"/>
    <property type="evidence" value="ECO:0007669"/>
    <property type="project" value="TreeGrafter"/>
</dbReference>
<dbReference type="InterPro" id="IPR008258">
    <property type="entry name" value="Transglycosylase_SLT_dom_1"/>
</dbReference>
<evidence type="ECO:0000313" key="4">
    <source>
        <dbReference type="Proteomes" id="UP000462362"/>
    </source>
</evidence>
<feature type="domain" description="LysM" evidence="2">
    <location>
        <begin position="320"/>
        <end position="364"/>
    </location>
</feature>
<evidence type="ECO:0000256" key="1">
    <source>
        <dbReference type="SAM" id="SignalP"/>
    </source>
</evidence>
<gene>
    <name evidence="3" type="ORF">GMD42_00165</name>
</gene>
<evidence type="ECO:0000259" key="2">
    <source>
        <dbReference type="PROSITE" id="PS51782"/>
    </source>
</evidence>
<dbReference type="Pfam" id="PF01476">
    <property type="entry name" value="LysM"/>
    <property type="match status" value="4"/>
</dbReference>
<dbReference type="CDD" id="cd00118">
    <property type="entry name" value="LysM"/>
    <property type="match status" value="4"/>
</dbReference>
<feature type="domain" description="LysM" evidence="2">
    <location>
        <begin position="466"/>
        <end position="509"/>
    </location>
</feature>
<dbReference type="AlphaFoldDB" id="A0A844LB59"/>
<dbReference type="Pfam" id="PF01464">
    <property type="entry name" value="SLT"/>
    <property type="match status" value="1"/>
</dbReference>
<dbReference type="InterPro" id="IPR018392">
    <property type="entry name" value="LysM"/>
</dbReference>